<dbReference type="GO" id="GO:0003972">
    <property type="term" value="F:RNA ligase (ATP) activity"/>
    <property type="evidence" value="ECO:0007669"/>
    <property type="project" value="TreeGrafter"/>
</dbReference>
<dbReference type="GO" id="GO:0005525">
    <property type="term" value="F:GTP binding"/>
    <property type="evidence" value="ECO:0007669"/>
    <property type="project" value="UniProtKB-KW"/>
</dbReference>
<feature type="binding site" evidence="13">
    <location>
        <begin position="202"/>
        <end position="206"/>
    </location>
    <ligand>
        <name>GMP</name>
        <dbReference type="ChEBI" id="CHEBI:58115"/>
    </ligand>
</feature>
<feature type="active site" description="GMP-histidine intermediate" evidence="12">
    <location>
        <position position="403"/>
    </location>
</feature>
<feature type="binding site" evidence="13">
    <location>
        <begin position="403"/>
        <end position="406"/>
    </location>
    <ligand>
        <name>GMP</name>
        <dbReference type="ChEBI" id="CHEBI:58115"/>
    </ligand>
</feature>
<dbReference type="Pfam" id="PF01139">
    <property type="entry name" value="RtcB"/>
    <property type="match status" value="1"/>
</dbReference>
<gene>
    <name evidence="15" type="primary">rtcB</name>
    <name evidence="16" type="ORF">MetMK1DRAFT_00029040</name>
</gene>
<evidence type="ECO:0000313" key="16">
    <source>
        <dbReference type="EMBL" id="EHP68470.1"/>
    </source>
</evidence>
<keyword evidence="3 15" id="KW-0436">Ligase</keyword>
<dbReference type="EMBL" id="JH597770">
    <property type="protein sequence ID" value="EHP68470.1"/>
    <property type="molecule type" value="Genomic_DNA"/>
</dbReference>
<dbReference type="eggNOG" id="arCOG04246">
    <property type="taxonomic scope" value="Archaea"/>
</dbReference>
<sequence>MDVSLKRVSSYEWKIDKTGCMRVPVSVFADDVLIEKMRQDMTLRQAVNVACLPGVQESVYVLPDGHQGYGFPIGGIAATSIEEDGVVSPGGIGYDINCGVRLLRTNLDYNDVKPKLIELVEELYRNVPSGVGSEGKVKLSQQELDNLLSEGVKWVTDKGYGWAEDMNNIEQRGSWDLADPSKVSSVAKQRGASQLGTLGAGNHFLEVQVVDKIYDERVAKSLGITREGQVTVMVHTGSRGLGHQIASDYLQIMERAMKKYGIQVPDRELAAIPFNSREGQDYFRAMVAGANFAWSNRQLITHWARESFGKVFKVDPEKLDLHIIYDVAHNIAKIEEYSIDGKKKRVLVHRKGATRAFPPGSPEIPVEHRETGQVVLIPGSMGTASYVMVGVPEGRRTWFTAPHGAGRWMSREAAVRNYPANSVIGSLDEKGIIVRAATRRVVAEEAPGAYKDVDRVAKVAHEVKIAKLVMRLRPIGVTKG</sequence>
<dbReference type="AlphaFoldDB" id="H2C8J4"/>
<evidence type="ECO:0000256" key="15">
    <source>
        <dbReference type="RuleBase" id="RU371113"/>
    </source>
</evidence>
<evidence type="ECO:0000256" key="14">
    <source>
        <dbReference type="PIRSR" id="PIRSR601233-3"/>
    </source>
</evidence>
<dbReference type="FunFam" id="3.90.1860.10:FF:000001">
    <property type="entry name" value="tRNA-splicing ligase RtcB homolog"/>
    <property type="match status" value="1"/>
</dbReference>
<organism evidence="16 17">
    <name type="scientific">Metallosphaera yellowstonensis MK1</name>
    <dbReference type="NCBI Taxonomy" id="671065"/>
    <lineage>
        <taxon>Archaea</taxon>
        <taxon>Thermoproteota</taxon>
        <taxon>Thermoprotei</taxon>
        <taxon>Sulfolobales</taxon>
        <taxon>Sulfolobaceae</taxon>
        <taxon>Metallosphaera</taxon>
    </lineage>
</organism>
<evidence type="ECO:0000256" key="9">
    <source>
        <dbReference type="ARBA" id="ARBA00045316"/>
    </source>
</evidence>
<accession>H2C8J4</accession>
<keyword evidence="5 13" id="KW-0547">Nucleotide-binding</keyword>
<evidence type="ECO:0000313" key="17">
    <source>
        <dbReference type="Proteomes" id="UP000003980"/>
    </source>
</evidence>
<dbReference type="EC" id="6.5.1.-" evidence="15"/>
<keyword evidence="17" id="KW-1185">Reference proteome</keyword>
<evidence type="ECO:0000256" key="4">
    <source>
        <dbReference type="ARBA" id="ARBA00022723"/>
    </source>
</evidence>
<comment type="subunit">
    <text evidence="2 15">Monomer.</text>
</comment>
<feature type="binding site" evidence="13">
    <location>
        <begin position="329"/>
        <end position="330"/>
    </location>
    <ligand>
        <name>GMP</name>
        <dbReference type="ChEBI" id="CHEBI:58115"/>
    </ligand>
</feature>
<feature type="binding site" evidence="14">
    <location>
        <position position="203"/>
    </location>
    <ligand>
        <name>Mn(2+)</name>
        <dbReference type="ChEBI" id="CHEBI:29035"/>
        <label>1</label>
    </ligand>
</feature>
<feature type="binding site" evidence="13">
    <location>
        <position position="385"/>
    </location>
    <ligand>
        <name>GMP</name>
        <dbReference type="ChEBI" id="CHEBI:58115"/>
    </ligand>
</feature>
<feature type="binding site" evidence="14">
    <location>
        <position position="329"/>
    </location>
    <ligand>
        <name>Mn(2+)</name>
        <dbReference type="ChEBI" id="CHEBI:29035"/>
        <label>2</label>
    </ligand>
</feature>
<dbReference type="HOGENOM" id="CLU_022279_0_1_2"/>
<name>H2C8J4_9CREN</name>
<comment type="catalytic activity">
    <reaction evidence="11">
        <text>a 3'-end 2',3'-cyclophospho-ribonucleotide-RNA + a 5'-end dephospho-ribonucleoside-RNA + GTP + H2O = a ribonucleotidyl-ribonucleotide-RNA + GMP + diphosphate + H(+)</text>
        <dbReference type="Rhea" id="RHEA:68080"/>
        <dbReference type="Rhea" id="RHEA-COMP:10464"/>
        <dbReference type="Rhea" id="RHEA-COMP:13936"/>
        <dbReference type="Rhea" id="RHEA-COMP:17355"/>
        <dbReference type="ChEBI" id="CHEBI:15377"/>
        <dbReference type="ChEBI" id="CHEBI:15378"/>
        <dbReference type="ChEBI" id="CHEBI:33019"/>
        <dbReference type="ChEBI" id="CHEBI:37565"/>
        <dbReference type="ChEBI" id="CHEBI:58115"/>
        <dbReference type="ChEBI" id="CHEBI:83064"/>
        <dbReference type="ChEBI" id="CHEBI:138284"/>
        <dbReference type="ChEBI" id="CHEBI:173118"/>
        <dbReference type="EC" id="6.5.1.8"/>
    </reaction>
</comment>
<keyword evidence="7 14" id="KW-0464">Manganese</keyword>
<proteinExistence type="inferred from homology"/>
<evidence type="ECO:0000256" key="8">
    <source>
        <dbReference type="ARBA" id="ARBA00033766"/>
    </source>
</evidence>
<dbReference type="OrthoDB" id="9887at2157"/>
<dbReference type="STRING" id="671065.MetMK1DRAFT_00029040"/>
<dbReference type="GO" id="GO:0170057">
    <property type="term" value="F:RNA ligase (GTP) activity"/>
    <property type="evidence" value="ECO:0007669"/>
    <property type="project" value="UniProtKB-EC"/>
</dbReference>
<feature type="binding site" evidence="14">
    <location>
        <position position="95"/>
    </location>
    <ligand>
        <name>Mn(2+)</name>
        <dbReference type="ChEBI" id="CHEBI:29035"/>
        <label>1</label>
    </ligand>
</feature>
<feature type="binding site" evidence="14">
    <location>
        <position position="235"/>
    </location>
    <ligand>
        <name>Mn(2+)</name>
        <dbReference type="ChEBI" id="CHEBI:29035"/>
        <label>2</label>
    </ligand>
</feature>
<keyword evidence="6 13" id="KW-0342">GTP-binding</keyword>
<evidence type="ECO:0000256" key="3">
    <source>
        <dbReference type="ARBA" id="ARBA00022598"/>
    </source>
</evidence>
<comment type="function">
    <text evidence="9">Essential for tRNA splicing and maturation. Acts by directly joining spliced tRNA halves to mature-sized tRNAs. Joins RNA with 2',3'-cyclic-phosphate or 3'-phosphate ends to RNA with 5'-hydroxy ends.</text>
</comment>
<dbReference type="SUPFAM" id="SSF103365">
    <property type="entry name" value="Hypothetical protein PH1602"/>
    <property type="match status" value="1"/>
</dbReference>
<evidence type="ECO:0000256" key="6">
    <source>
        <dbReference type="ARBA" id="ARBA00023134"/>
    </source>
</evidence>
<feature type="binding site" evidence="13">
    <location>
        <position position="479"/>
    </location>
    <ligand>
        <name>GMP</name>
        <dbReference type="ChEBI" id="CHEBI:58115"/>
    </ligand>
</feature>
<dbReference type="InterPro" id="IPR001233">
    <property type="entry name" value="RtcB"/>
</dbReference>
<evidence type="ECO:0000256" key="11">
    <source>
        <dbReference type="ARBA" id="ARBA00049514"/>
    </source>
</evidence>
<dbReference type="PANTHER" id="PTHR11118">
    <property type="entry name" value="RNA-SPLICING LIGASE RTCB HOMOLOG"/>
    <property type="match status" value="1"/>
</dbReference>
<evidence type="ECO:0000256" key="1">
    <source>
        <dbReference type="ARBA" id="ARBA00008071"/>
    </source>
</evidence>
<evidence type="ECO:0000256" key="10">
    <source>
        <dbReference type="ARBA" id="ARBA00047746"/>
    </source>
</evidence>
<dbReference type="PANTHER" id="PTHR11118:SF1">
    <property type="entry name" value="RNA-SPLICING LIGASE RTCB HOMOLOG"/>
    <property type="match status" value="1"/>
</dbReference>
<evidence type="ECO:0000256" key="12">
    <source>
        <dbReference type="PIRSR" id="PIRSR601233-1"/>
    </source>
</evidence>
<dbReference type="Proteomes" id="UP000003980">
    <property type="component" value="Unassembled WGS sequence"/>
</dbReference>
<dbReference type="InterPro" id="IPR036025">
    <property type="entry name" value="RtcB-like_sf"/>
</dbReference>
<comment type="catalytic activity">
    <reaction evidence="10">
        <text>a 3'-end 3'-phospho-ribonucleotide-RNA + a 5'-end dephospho-ribonucleoside-RNA + GTP = a ribonucleotidyl-ribonucleotide-RNA + GMP + diphosphate</text>
        <dbReference type="Rhea" id="RHEA:68076"/>
        <dbReference type="Rhea" id="RHEA-COMP:10463"/>
        <dbReference type="Rhea" id="RHEA-COMP:13936"/>
        <dbReference type="Rhea" id="RHEA-COMP:17355"/>
        <dbReference type="ChEBI" id="CHEBI:33019"/>
        <dbReference type="ChEBI" id="CHEBI:37565"/>
        <dbReference type="ChEBI" id="CHEBI:58115"/>
        <dbReference type="ChEBI" id="CHEBI:83062"/>
        <dbReference type="ChEBI" id="CHEBI:138284"/>
        <dbReference type="ChEBI" id="CHEBI:173118"/>
        <dbReference type="EC" id="6.5.1.8"/>
    </reaction>
</comment>
<dbReference type="Gene3D" id="3.90.1860.10">
    <property type="entry name" value="tRNA-splicing ligase RtcB"/>
    <property type="match status" value="1"/>
</dbReference>
<reference evidence="16 17" key="1">
    <citation type="submission" date="2012-01" db="EMBL/GenBank/DDBJ databases">
        <title>Improved High-Quality Draft sequence of Metallosphaera yellowstonensis MK1.</title>
        <authorList>
            <consortium name="US DOE Joint Genome Institute"/>
            <person name="Lucas S."/>
            <person name="Han J."/>
            <person name="Cheng J.-F."/>
            <person name="Goodwin L."/>
            <person name="Pitluck S."/>
            <person name="Peters L."/>
            <person name="Teshima H."/>
            <person name="Detter J.C."/>
            <person name="Han C."/>
            <person name="Tapia R."/>
            <person name="Land M."/>
            <person name="Hauser L."/>
            <person name="Kyrpides N."/>
            <person name="Kozubal M."/>
            <person name="Macur R.E."/>
            <person name="Jay Z."/>
            <person name="Inskeep W."/>
            <person name="Woyke T."/>
        </authorList>
    </citation>
    <scope>NUCLEOTIDE SEQUENCE [LARGE SCALE GENOMIC DNA]</scope>
    <source>
        <strain evidence="16 17">MK1</strain>
    </source>
</reference>
<dbReference type="RefSeq" id="WP_009074914.1">
    <property type="nucleotide sequence ID" value="NZ_JH597770.1"/>
</dbReference>
<dbReference type="GO" id="GO:0046872">
    <property type="term" value="F:metal ion binding"/>
    <property type="evidence" value="ECO:0007669"/>
    <property type="project" value="UniProtKB-UniRule"/>
</dbReference>
<evidence type="ECO:0000256" key="5">
    <source>
        <dbReference type="ARBA" id="ARBA00022741"/>
    </source>
</evidence>
<keyword evidence="4 14" id="KW-0479">Metal-binding</keyword>
<comment type="similarity">
    <text evidence="1 15">Belongs to the RtcB family.</text>
</comment>
<evidence type="ECO:0000256" key="7">
    <source>
        <dbReference type="ARBA" id="ARBA00023211"/>
    </source>
</evidence>
<evidence type="ECO:0000256" key="13">
    <source>
        <dbReference type="PIRSR" id="PIRSR601233-2"/>
    </source>
</evidence>
<feature type="binding site" evidence="13">
    <location>
        <begin position="378"/>
        <end position="381"/>
    </location>
    <ligand>
        <name>GMP</name>
        <dbReference type="ChEBI" id="CHEBI:58115"/>
    </ligand>
</feature>
<protein>
    <recommendedName>
        <fullName evidence="8 15">tRNA-splicing ligase RtcB</fullName>
        <ecNumber evidence="15">6.5.1.-</ecNumber>
    </recommendedName>
</protein>
<comment type="cofactor">
    <cofactor evidence="14 15">
        <name>Mn(2+)</name>
        <dbReference type="ChEBI" id="CHEBI:29035"/>
    </cofactor>
    <text evidence="14 15">Binds 2 manganese ions per subunit.</text>
</comment>
<dbReference type="GO" id="GO:0006388">
    <property type="term" value="P:tRNA splicing, via endonucleolytic cleavage and ligation"/>
    <property type="evidence" value="ECO:0007669"/>
    <property type="project" value="UniProtKB-ARBA"/>
</dbReference>
<evidence type="ECO:0000256" key="2">
    <source>
        <dbReference type="ARBA" id="ARBA00011245"/>
    </source>
</evidence>